<feature type="domain" description="Peptidase C14 caspase" evidence="1">
    <location>
        <begin position="518"/>
        <end position="673"/>
    </location>
</feature>
<organism evidence="3 4">
    <name type="scientific">Brevundimonas vitisensis</name>
    <dbReference type="NCBI Taxonomy" id="2800818"/>
    <lineage>
        <taxon>Bacteria</taxon>
        <taxon>Pseudomonadati</taxon>
        <taxon>Pseudomonadota</taxon>
        <taxon>Alphaproteobacteria</taxon>
        <taxon>Caulobacterales</taxon>
        <taxon>Caulobacteraceae</taxon>
        <taxon>Brevundimonas</taxon>
    </lineage>
</organism>
<feature type="domain" description="Peptidase C-terminal archaeal/bacterial" evidence="2">
    <location>
        <begin position="421"/>
        <end position="486"/>
    </location>
</feature>
<dbReference type="Pfam" id="PF04151">
    <property type="entry name" value="PPC"/>
    <property type="match status" value="2"/>
</dbReference>
<proteinExistence type="predicted"/>
<evidence type="ECO:0000259" key="2">
    <source>
        <dbReference type="Pfam" id="PF04151"/>
    </source>
</evidence>
<dbReference type="EMBL" id="CP067977">
    <property type="protein sequence ID" value="QQQ19141.1"/>
    <property type="molecule type" value="Genomic_DNA"/>
</dbReference>
<dbReference type="PANTHER" id="PTHR48104">
    <property type="entry name" value="METACASPASE-4"/>
    <property type="match status" value="1"/>
</dbReference>
<feature type="domain" description="Peptidase C-terminal archaeal/bacterial" evidence="2">
    <location>
        <begin position="55"/>
        <end position="120"/>
    </location>
</feature>
<keyword evidence="4" id="KW-1185">Reference proteome</keyword>
<dbReference type="PANTHER" id="PTHR48104:SF30">
    <property type="entry name" value="METACASPASE-1"/>
    <property type="match status" value="1"/>
</dbReference>
<dbReference type="InterPro" id="IPR007280">
    <property type="entry name" value="Peptidase_C_arc/bac"/>
</dbReference>
<dbReference type="InterPro" id="IPR011600">
    <property type="entry name" value="Pept_C14_caspase"/>
</dbReference>
<evidence type="ECO:0000259" key="1">
    <source>
        <dbReference type="Pfam" id="PF00656"/>
    </source>
</evidence>
<dbReference type="RefSeq" id="WP_201103492.1">
    <property type="nucleotide sequence ID" value="NZ_CP067977.1"/>
</dbReference>
<dbReference type="Proteomes" id="UP000595448">
    <property type="component" value="Chromosome"/>
</dbReference>
<protein>
    <submittedName>
        <fullName evidence="3">Pre-peptidase C-terminal domain-containing protein</fullName>
    </submittedName>
</protein>
<evidence type="ECO:0000313" key="4">
    <source>
        <dbReference type="Proteomes" id="UP000595448"/>
    </source>
</evidence>
<gene>
    <name evidence="3" type="ORF">JIP62_03205</name>
</gene>
<dbReference type="Gene3D" id="2.60.120.380">
    <property type="match status" value="4"/>
</dbReference>
<dbReference type="Gene3D" id="3.40.50.1460">
    <property type="match status" value="1"/>
</dbReference>
<reference evidence="3 4" key="1">
    <citation type="submission" date="2021-01" db="EMBL/GenBank/DDBJ databases">
        <title>Brevundimonas vitis sp. nov., an bacterium isolated from grape (Vitis vinifera).</title>
        <authorList>
            <person name="Jiang L."/>
            <person name="Lee J."/>
        </authorList>
    </citation>
    <scope>NUCLEOTIDE SEQUENCE [LARGE SCALE GENOMIC DNA]</scope>
    <source>
        <strain evidence="3 4">GRTSA-9</strain>
    </source>
</reference>
<dbReference type="InterPro" id="IPR029030">
    <property type="entry name" value="Caspase-like_dom_sf"/>
</dbReference>
<evidence type="ECO:0000313" key="3">
    <source>
        <dbReference type="EMBL" id="QQQ19141.1"/>
    </source>
</evidence>
<name>A0ABX7BS28_9CAUL</name>
<sequence length="757" mass="79230">MLKMFARAAGVLLGTAGLALMLGVSPVAAQERLAIGGSVAGDLVDGDSTLSSGEYVDVYTFEGRAGQQVTVSMTSGDVDAYVMLRGPAGFAEENDDRDAGLTDAQVSVRLPANGTYRIQATTYQPGETGRYRIAVVEGGASTTAQGGGAVTVGAPNRGQLLDGDGRLPAGEYVDRWILNGTPGQAYVAQLNTGDFDAYLFVRGEGLEADNDDDTSGRGSTNSRLEFVMPEDGQVVLSATSYRGEETGAYTLMVDEAGTQTASVGTPVSGGRLRLGQVVNGDLAEGDSTLRSGEYTQVFTLSGSAGDQIDLQMVSANFDPYLFITGPDDFSAANDDDPSGENGVNSRLIVTLPSDGDYQVYATSYAPGESGDFRLTANRASGSAIAQAETALASRVPAFETGIDMNGSLADGDQALPDGEYADRYTFQGRAGERIALTVESGQFDTYLFVRGPGGFSSDNDDGPDGTNSRIDAVLPADGEYTVTVTSYGPGETGRYRFVAGPSLGTPRQAGVQGGTRVFAVMVGISDYGGTGDLAYTADDALKLAEALRREGVLNPASITLTDADATVDGVREAFAEVAAQAGPNDIFLFFYSGHGAQHPGSFNPNEPDSRYETIALRDGEITDTEMAELFGTLDTRLAMIVLDSCFSGGFARNVVSRPGVIGLFSSEEDLTSQVAGKFEAGGYLAHFLRTGLSGEANMDGDDMITAGELTTYLRRKFAAEVSDVGAETIDGQRSYQNLVVDRGGVQVDDVVIRIAAR</sequence>
<dbReference type="InterPro" id="IPR050452">
    <property type="entry name" value="Metacaspase"/>
</dbReference>
<dbReference type="Pfam" id="PF00656">
    <property type="entry name" value="Peptidase_C14"/>
    <property type="match status" value="1"/>
</dbReference>
<accession>A0ABX7BS28</accession>
<dbReference type="SUPFAM" id="SSF52129">
    <property type="entry name" value="Caspase-like"/>
    <property type="match status" value="1"/>
</dbReference>